<dbReference type="GO" id="GO:0030488">
    <property type="term" value="P:tRNA methylation"/>
    <property type="evidence" value="ECO:0007669"/>
    <property type="project" value="TreeGrafter"/>
</dbReference>
<proteinExistence type="inferred from homology"/>
<dbReference type="Pfam" id="PF10350">
    <property type="entry name" value="DUF2428"/>
    <property type="match status" value="1"/>
</dbReference>
<sequence length="963" mass="105774">MDPFDDVRELSSAATKSILSDMRYRKFSLSGASRGDSPVDELQDLSNRANELSRRTARADHSDGAARACQLLYRFFGDETKQLGFISRIIDKLEAKIALAQSNLGQAVLEDPVHGDFSALRYIWQIVSTQAFSGPSLDAGQAVQNRLVSCCEQIWDAVRDILCDDSPEGHLPQELEEVDGINTKDILSYSFRAIHESSNLIRAMALTVRTRSQAKSISPSLESFKRMGDLSFIQLSTLRHRGAFSTVSSTFSTCCQQTQYLDKEGAGGNILDAWYQGTMSAIFAQVSTTRRSAGIPSLMTGILSADAPSPSFEQVMEKLIEISGVEAFVRETDGSNLPQVHAFNCLKDIFKSSFLTSMGNKSEKYLPQCLELAANGLRSEVWAIRNCGLILLRSLIDCLFGSNESKAMIELGWDGKANRIPYHRYSTLPRVLVNLLESGHQMMSVTATSAAGAESVFPALDINRIHGVLVALKFVIERLAEVSPERLTPNLTNLVQLLHETKIDSHYTHCPDILAAYVEVINLIWSLLSSLESEFPSKSLEVSISTASDSALLKIQRIKHQLLAAKFNDSSLDVLNTLLLGNKLGINTMLTALETLPQLWNVSSASPEVLAQFSGLYINICLENSSLDVQAVAIENLADILEHFLGQAKDTELLRPLPLERLLESLLSHTLNPSISNAILRVSGSVVAFMKLFGRLSASRLQSWGVMMADAGLDDKTFDSRFAAAQSLHAFFLSVGPNCTGDNFIPALVSLYDTLNDDDDEVREVGSLAVRSIIGQPLVPLEAANRLLQWISGEFSNSNSFKAVAAARITGAAGTSFSNREIPWRSADEQFDAAMKVDDSLFVIEEQNLFIDEIRETSRWVSVYENLAWNPEDSTSKRLDGWLQRGLARLITFLSKEDGPLGWASDPEMFSLCSRIILASVSLEQKGHASAALLEALKAAKDALGDSDAQKRHISSLLVKPLE</sequence>
<dbReference type="InterPro" id="IPR019442">
    <property type="entry name" value="THADA/TRM732_DUF2428"/>
</dbReference>
<dbReference type="SUPFAM" id="SSF48371">
    <property type="entry name" value="ARM repeat"/>
    <property type="match status" value="1"/>
</dbReference>
<dbReference type="Proteomes" id="UP000616885">
    <property type="component" value="Unassembled WGS sequence"/>
</dbReference>
<evidence type="ECO:0000313" key="5">
    <source>
        <dbReference type="EMBL" id="KAF9752100.1"/>
    </source>
</evidence>
<evidence type="ECO:0000256" key="2">
    <source>
        <dbReference type="ARBA" id="ARBA00022694"/>
    </source>
</evidence>
<keyword evidence="2" id="KW-0819">tRNA processing</keyword>
<dbReference type="Gene3D" id="1.25.10.10">
    <property type="entry name" value="Leucine-rich Repeat Variant"/>
    <property type="match status" value="1"/>
</dbReference>
<organism evidence="5 6">
    <name type="scientific">Bionectria ochroleuca</name>
    <name type="common">Gliocladium roseum</name>
    <dbReference type="NCBI Taxonomy" id="29856"/>
    <lineage>
        <taxon>Eukaryota</taxon>
        <taxon>Fungi</taxon>
        <taxon>Dikarya</taxon>
        <taxon>Ascomycota</taxon>
        <taxon>Pezizomycotina</taxon>
        <taxon>Sordariomycetes</taxon>
        <taxon>Hypocreomycetidae</taxon>
        <taxon>Hypocreales</taxon>
        <taxon>Bionectriaceae</taxon>
        <taxon>Clonostachys</taxon>
    </lineage>
</organism>
<dbReference type="InterPro" id="IPR051954">
    <property type="entry name" value="tRNA_methyltransferase_THADA"/>
</dbReference>
<protein>
    <recommendedName>
        <fullName evidence="7">DUF2428 domain-containing protein</fullName>
    </recommendedName>
</protein>
<dbReference type="InterPro" id="IPR056842">
    <property type="entry name" value="THADA-like_TPR_C"/>
</dbReference>
<evidence type="ECO:0000259" key="4">
    <source>
        <dbReference type="Pfam" id="PF25151"/>
    </source>
</evidence>
<evidence type="ECO:0000313" key="6">
    <source>
        <dbReference type="Proteomes" id="UP000616885"/>
    </source>
</evidence>
<dbReference type="GO" id="GO:0005829">
    <property type="term" value="C:cytosol"/>
    <property type="evidence" value="ECO:0007669"/>
    <property type="project" value="TreeGrafter"/>
</dbReference>
<feature type="domain" description="DUF2428" evidence="3">
    <location>
        <begin position="143"/>
        <end position="383"/>
    </location>
</feature>
<comment type="similarity">
    <text evidence="1">Belongs to the THADA family.</text>
</comment>
<evidence type="ECO:0000256" key="1">
    <source>
        <dbReference type="ARBA" id="ARBA00010409"/>
    </source>
</evidence>
<dbReference type="AlphaFoldDB" id="A0A8H7NAC6"/>
<dbReference type="PANTHER" id="PTHR14387:SF0">
    <property type="entry name" value="DUF2428 DOMAIN-CONTAINING PROTEIN"/>
    <property type="match status" value="1"/>
</dbReference>
<gene>
    <name evidence="5" type="ORF">IM811_013894</name>
</gene>
<comment type="caution">
    <text evidence="5">The sequence shown here is derived from an EMBL/GenBank/DDBJ whole genome shotgun (WGS) entry which is preliminary data.</text>
</comment>
<feature type="domain" description="tRNA (32-2'-O)-methyltransferase regulator THADA-like C-terminal TPR repeats region" evidence="4">
    <location>
        <begin position="385"/>
        <end position="462"/>
    </location>
</feature>
<dbReference type="Pfam" id="PF25151">
    <property type="entry name" value="TPR_Trm732_C"/>
    <property type="match status" value="1"/>
</dbReference>
<accession>A0A8H7NAC6</accession>
<dbReference type="EMBL" id="JADCTT010000005">
    <property type="protein sequence ID" value="KAF9752100.1"/>
    <property type="molecule type" value="Genomic_DNA"/>
</dbReference>
<evidence type="ECO:0008006" key="7">
    <source>
        <dbReference type="Google" id="ProtNLM"/>
    </source>
</evidence>
<dbReference type="InterPro" id="IPR016024">
    <property type="entry name" value="ARM-type_fold"/>
</dbReference>
<dbReference type="PANTHER" id="PTHR14387">
    <property type="entry name" value="THADA/DEATH RECEPTOR INTERACTING PROTEIN"/>
    <property type="match status" value="1"/>
</dbReference>
<dbReference type="Pfam" id="PF26523">
    <property type="entry name" value="Trm732_C"/>
    <property type="match status" value="1"/>
</dbReference>
<evidence type="ECO:0000259" key="3">
    <source>
        <dbReference type="Pfam" id="PF10350"/>
    </source>
</evidence>
<dbReference type="InterPro" id="IPR011989">
    <property type="entry name" value="ARM-like"/>
</dbReference>
<reference evidence="5" key="1">
    <citation type="submission" date="2020-10" db="EMBL/GenBank/DDBJ databases">
        <title>High-Quality Genome Resource of Clonostachys rosea strain S41 by Oxford Nanopore Long-Read Sequencing.</title>
        <authorList>
            <person name="Wang H."/>
        </authorList>
    </citation>
    <scope>NUCLEOTIDE SEQUENCE</scope>
    <source>
        <strain evidence="5">S41</strain>
    </source>
</reference>
<name>A0A8H7NAC6_BIOOC</name>